<dbReference type="OrthoDB" id="3225452at2759"/>
<sequence>MRNLPCLGVGVGSSGGGSGGIGVSSLSGVGVGDSDGIGGGVGVPNTGKTAAVVAAAAAAASLDATTVIEAPCLKPHTTPSYFATTYYHLSDDECMFKYSYSRNIILYTICK</sequence>
<gene>
    <name evidence="1" type="ORF">CCAP1982_LOCUS9589</name>
</gene>
<accession>A0A811UTR1</accession>
<dbReference type="Proteomes" id="UP000606786">
    <property type="component" value="Unassembled WGS sequence"/>
</dbReference>
<reference evidence="1" key="1">
    <citation type="submission" date="2020-11" db="EMBL/GenBank/DDBJ databases">
        <authorList>
            <person name="Whitehead M."/>
        </authorList>
    </citation>
    <scope>NUCLEOTIDE SEQUENCE</scope>
    <source>
        <strain evidence="1">EGII</strain>
    </source>
</reference>
<organism evidence="1 2">
    <name type="scientific">Ceratitis capitata</name>
    <name type="common">Mediterranean fruit fly</name>
    <name type="synonym">Tephritis capitata</name>
    <dbReference type="NCBI Taxonomy" id="7213"/>
    <lineage>
        <taxon>Eukaryota</taxon>
        <taxon>Metazoa</taxon>
        <taxon>Ecdysozoa</taxon>
        <taxon>Arthropoda</taxon>
        <taxon>Hexapoda</taxon>
        <taxon>Insecta</taxon>
        <taxon>Pterygota</taxon>
        <taxon>Neoptera</taxon>
        <taxon>Endopterygota</taxon>
        <taxon>Diptera</taxon>
        <taxon>Brachycera</taxon>
        <taxon>Muscomorpha</taxon>
        <taxon>Tephritoidea</taxon>
        <taxon>Tephritidae</taxon>
        <taxon>Ceratitis</taxon>
        <taxon>Ceratitis</taxon>
    </lineage>
</organism>
<dbReference type="EMBL" id="CAJHJT010000023">
    <property type="protein sequence ID" value="CAD7001117.1"/>
    <property type="molecule type" value="Genomic_DNA"/>
</dbReference>
<evidence type="ECO:0000313" key="2">
    <source>
        <dbReference type="Proteomes" id="UP000606786"/>
    </source>
</evidence>
<dbReference type="AlphaFoldDB" id="A0A811UTR1"/>
<name>A0A811UTR1_CERCA</name>
<protein>
    <submittedName>
        <fullName evidence="1">(Mediterranean fruit fly) hypothetical protein</fullName>
    </submittedName>
</protein>
<keyword evidence="2" id="KW-1185">Reference proteome</keyword>
<evidence type="ECO:0000313" key="1">
    <source>
        <dbReference type="EMBL" id="CAD7001117.1"/>
    </source>
</evidence>
<comment type="caution">
    <text evidence="1">The sequence shown here is derived from an EMBL/GenBank/DDBJ whole genome shotgun (WGS) entry which is preliminary data.</text>
</comment>
<proteinExistence type="predicted"/>